<evidence type="ECO:0000256" key="2">
    <source>
        <dbReference type="ARBA" id="ARBA00022801"/>
    </source>
</evidence>
<dbReference type="Proteomes" id="UP000321250">
    <property type="component" value="Unassembled WGS sequence"/>
</dbReference>
<evidence type="ECO:0000313" key="5">
    <source>
        <dbReference type="EMBL" id="TXC72600.1"/>
    </source>
</evidence>
<sequence length="268" mass="28359">MPRFGLRLTVALLAVAAVAPSSAKAPATPPRIFIASDSTAQDYKPDKYPQSGWGTMLRCAVDPGIVIENRAIGGRSTKSFMAEGRLDAIARDIRAGDTLLIQFGHNDANMAKPERYTPIPDYESNLKRFIGVATAAGAHAVLLTPVTRRAFAGGHPTRSFPTYSDAAKRVAAETGTPIIDLAALSERWIEGVGPEDSARYYLHYKGAAGAPGYPNGVDDDTHFSELGARRIADIVATSLSELTLPIAAHVHGDRPALTRADPAGGPAC</sequence>
<dbReference type="RefSeq" id="WP_147083872.1">
    <property type="nucleotide sequence ID" value="NZ_VOQR01000001.1"/>
</dbReference>
<keyword evidence="2" id="KW-0378">Hydrolase</keyword>
<dbReference type="InterPro" id="IPR036514">
    <property type="entry name" value="SGNH_hydro_sf"/>
</dbReference>
<dbReference type="OrthoDB" id="191551at2"/>
<comment type="caution">
    <text evidence="5">The sequence shown here is derived from an EMBL/GenBank/DDBJ whole genome shotgun (WGS) entry which is preliminary data.</text>
</comment>
<evidence type="ECO:0000313" key="6">
    <source>
        <dbReference type="Proteomes" id="UP000321250"/>
    </source>
</evidence>
<keyword evidence="3" id="KW-0732">Signal</keyword>
<proteinExistence type="inferred from homology"/>
<keyword evidence="6" id="KW-1185">Reference proteome</keyword>
<accession>A0A5C6UJG1</accession>
<gene>
    <name evidence="5" type="ORF">FSB78_17825</name>
</gene>
<dbReference type="PANTHER" id="PTHR43695:SF1">
    <property type="entry name" value="RHAMNOGALACTURONAN ACETYLESTERASE"/>
    <property type="match status" value="1"/>
</dbReference>
<evidence type="ECO:0000256" key="1">
    <source>
        <dbReference type="ARBA" id="ARBA00008668"/>
    </source>
</evidence>
<dbReference type="InterPro" id="IPR037459">
    <property type="entry name" value="RhgT-like"/>
</dbReference>
<dbReference type="Gene3D" id="3.40.50.1110">
    <property type="entry name" value="SGNH hydrolase"/>
    <property type="match status" value="1"/>
</dbReference>
<evidence type="ECO:0000256" key="3">
    <source>
        <dbReference type="SAM" id="SignalP"/>
    </source>
</evidence>
<dbReference type="PANTHER" id="PTHR43695">
    <property type="entry name" value="PUTATIVE (AFU_ORTHOLOGUE AFUA_2G17250)-RELATED"/>
    <property type="match status" value="1"/>
</dbReference>
<dbReference type="SUPFAM" id="SSF52266">
    <property type="entry name" value="SGNH hydrolase"/>
    <property type="match status" value="1"/>
</dbReference>
<evidence type="ECO:0000259" key="4">
    <source>
        <dbReference type="Pfam" id="PF13472"/>
    </source>
</evidence>
<organism evidence="5 6">
    <name type="scientific">Sphingomonas ginsenosidivorax</name>
    <dbReference type="NCBI Taxonomy" id="862135"/>
    <lineage>
        <taxon>Bacteria</taxon>
        <taxon>Pseudomonadati</taxon>
        <taxon>Pseudomonadota</taxon>
        <taxon>Alphaproteobacteria</taxon>
        <taxon>Sphingomonadales</taxon>
        <taxon>Sphingomonadaceae</taxon>
        <taxon>Sphingomonas</taxon>
    </lineage>
</organism>
<dbReference type="InterPro" id="IPR013830">
    <property type="entry name" value="SGNH_hydro"/>
</dbReference>
<feature type="signal peptide" evidence="3">
    <location>
        <begin position="1"/>
        <end position="23"/>
    </location>
</feature>
<protein>
    <submittedName>
        <fullName evidence="5">Rhamnogalacturonan acetylesterase</fullName>
    </submittedName>
</protein>
<feature type="chain" id="PRO_5022715061" evidence="3">
    <location>
        <begin position="24"/>
        <end position="268"/>
    </location>
</feature>
<dbReference type="GO" id="GO:0016788">
    <property type="term" value="F:hydrolase activity, acting on ester bonds"/>
    <property type="evidence" value="ECO:0007669"/>
    <property type="project" value="UniProtKB-ARBA"/>
</dbReference>
<dbReference type="EMBL" id="VOQR01000001">
    <property type="protein sequence ID" value="TXC72600.1"/>
    <property type="molecule type" value="Genomic_DNA"/>
</dbReference>
<comment type="similarity">
    <text evidence="1">Belongs to the 'GDSL' lipolytic enzyme family.</text>
</comment>
<dbReference type="CDD" id="cd01821">
    <property type="entry name" value="Rhamnogalacturan_acetylesterase_like"/>
    <property type="match status" value="1"/>
</dbReference>
<dbReference type="AlphaFoldDB" id="A0A5C6UJG1"/>
<dbReference type="Pfam" id="PF13472">
    <property type="entry name" value="Lipase_GDSL_2"/>
    <property type="match status" value="1"/>
</dbReference>
<reference evidence="5 6" key="1">
    <citation type="journal article" date="2013" name="Antonie Van Leeuwenhoek">
        <title>Sphingomonas ginsenosidivorax sp. nov., with the ability to transform ginsenosides.</title>
        <authorList>
            <person name="Jin X.F."/>
            <person name="Kim J.K."/>
            <person name="Liu Q.M."/>
            <person name="Kang M.S."/>
            <person name="He D."/>
            <person name="Jin F.X."/>
            <person name="Kim S.C."/>
            <person name="Im W.T."/>
        </authorList>
    </citation>
    <scope>NUCLEOTIDE SEQUENCE [LARGE SCALE GENOMIC DNA]</scope>
    <source>
        <strain evidence="5 6">KHI67</strain>
    </source>
</reference>
<name>A0A5C6UJG1_9SPHN</name>
<feature type="domain" description="SGNH hydrolase-type esterase" evidence="4">
    <location>
        <begin position="37"/>
        <end position="229"/>
    </location>
</feature>